<dbReference type="STRING" id="694430.Natoc_3534"/>
<sequence>MTTPRRRRYLRLQLAWALGAALGLAVLGAFSLGAFILLAVLGAVVLDEVLTPVEVRPRWRGRRLRWLAAVGALAVAAVLVGRTLELLSVGLALPPGSVVAVGVFA</sequence>
<evidence type="ECO:0000313" key="3">
    <source>
        <dbReference type="Proteomes" id="UP000010878"/>
    </source>
</evidence>
<dbReference type="eggNOG" id="arCOG03875">
    <property type="taxonomic scope" value="Archaea"/>
</dbReference>
<keyword evidence="3" id="KW-1185">Reference proteome</keyword>
<feature type="transmembrane region" description="Helical" evidence="1">
    <location>
        <begin position="66"/>
        <end position="84"/>
    </location>
</feature>
<dbReference type="KEGG" id="nou:Natoc_3534"/>
<name>L0K4G5_9EURY</name>
<feature type="transmembrane region" description="Helical" evidence="1">
    <location>
        <begin position="21"/>
        <end position="46"/>
    </location>
</feature>
<dbReference type="GeneID" id="14402220"/>
<dbReference type="AlphaFoldDB" id="L0K4G5"/>
<protein>
    <submittedName>
        <fullName evidence="2">Uncharacterized protein</fullName>
    </submittedName>
</protein>
<dbReference type="EMBL" id="CP003929">
    <property type="protein sequence ID" value="AGB39259.1"/>
    <property type="molecule type" value="Genomic_DNA"/>
</dbReference>
<dbReference type="Proteomes" id="UP000010878">
    <property type="component" value="Chromosome"/>
</dbReference>
<keyword evidence="1" id="KW-1133">Transmembrane helix</keyword>
<keyword evidence="1" id="KW-0472">Membrane</keyword>
<dbReference type="HOGENOM" id="CLU_172279_0_0_2"/>
<organism evidence="2 3">
    <name type="scientific">Natronococcus occultus SP4</name>
    <dbReference type="NCBI Taxonomy" id="694430"/>
    <lineage>
        <taxon>Archaea</taxon>
        <taxon>Methanobacteriati</taxon>
        <taxon>Methanobacteriota</taxon>
        <taxon>Stenosarchaea group</taxon>
        <taxon>Halobacteria</taxon>
        <taxon>Halobacteriales</taxon>
        <taxon>Natrialbaceae</taxon>
        <taxon>Natronococcus</taxon>
    </lineage>
</organism>
<dbReference type="InterPro" id="IPR058357">
    <property type="entry name" value="DUF8044"/>
</dbReference>
<gene>
    <name evidence="2" type="ORF">Natoc_3534</name>
</gene>
<evidence type="ECO:0000256" key="1">
    <source>
        <dbReference type="SAM" id="Phobius"/>
    </source>
</evidence>
<proteinExistence type="predicted"/>
<reference evidence="2 3" key="1">
    <citation type="submission" date="2012-11" db="EMBL/GenBank/DDBJ databases">
        <title>FINISHED of Natronococcus occultus SP4, DSM 3396.</title>
        <authorList>
            <consortium name="DOE Joint Genome Institute"/>
            <person name="Eisen J."/>
            <person name="Huntemann M."/>
            <person name="Wei C.-L."/>
            <person name="Han J."/>
            <person name="Detter J.C."/>
            <person name="Han C."/>
            <person name="Tapia R."/>
            <person name="Chen A."/>
            <person name="Kyrpides N."/>
            <person name="Mavromatis K."/>
            <person name="Markowitz V."/>
            <person name="Szeto E."/>
            <person name="Ivanova N."/>
            <person name="Mikhailova N."/>
            <person name="Ovchinnikova G."/>
            <person name="Pagani I."/>
            <person name="Pati A."/>
            <person name="Goodwin L."/>
            <person name="Nordberg H.P."/>
            <person name="Cantor M.N."/>
            <person name="Hua S.X."/>
            <person name="Woyke T."/>
            <person name="Eisen J."/>
            <person name="Klenk H.-P."/>
            <person name="Klenk H.-P."/>
        </authorList>
    </citation>
    <scope>NUCLEOTIDE SEQUENCE [LARGE SCALE GENOMIC DNA]</scope>
    <source>
        <strain evidence="2 3">SP4</strain>
    </source>
</reference>
<dbReference type="RefSeq" id="WP_015322693.1">
    <property type="nucleotide sequence ID" value="NC_019974.1"/>
</dbReference>
<keyword evidence="1" id="KW-0812">Transmembrane</keyword>
<dbReference type="Pfam" id="PF26161">
    <property type="entry name" value="DUF8044"/>
    <property type="match status" value="1"/>
</dbReference>
<accession>L0K4G5</accession>
<evidence type="ECO:0000313" key="2">
    <source>
        <dbReference type="EMBL" id="AGB39259.1"/>
    </source>
</evidence>